<keyword evidence="5 8" id="KW-1133">Transmembrane helix</keyword>
<evidence type="ECO:0000256" key="3">
    <source>
        <dbReference type="ARBA" id="ARBA00022679"/>
    </source>
</evidence>
<dbReference type="PROSITE" id="PS50216">
    <property type="entry name" value="DHHC"/>
    <property type="match status" value="1"/>
</dbReference>
<evidence type="ECO:0000259" key="9">
    <source>
        <dbReference type="Pfam" id="PF01529"/>
    </source>
</evidence>
<evidence type="ECO:0000256" key="5">
    <source>
        <dbReference type="ARBA" id="ARBA00022989"/>
    </source>
</evidence>
<dbReference type="InterPro" id="IPR039859">
    <property type="entry name" value="PFA4/ZDH16/20/ERF2-like"/>
</dbReference>
<dbReference type="Pfam" id="PF01529">
    <property type="entry name" value="DHHC"/>
    <property type="match status" value="1"/>
</dbReference>
<feature type="transmembrane region" description="Helical" evidence="8">
    <location>
        <begin position="207"/>
        <end position="228"/>
    </location>
</feature>
<feature type="domain" description="Palmitoyltransferase DHHC" evidence="9">
    <location>
        <begin position="163"/>
        <end position="276"/>
    </location>
</feature>
<evidence type="ECO:0000313" key="11">
    <source>
        <dbReference type="Proteomes" id="UP001188597"/>
    </source>
</evidence>
<dbReference type="EC" id="2.3.1.225" evidence="8"/>
<dbReference type="PANTHER" id="PTHR22883:SF391">
    <property type="entry name" value="PROTEIN S-ACYLTRANSFERASE 3-RELATED"/>
    <property type="match status" value="1"/>
</dbReference>
<dbReference type="Proteomes" id="UP001188597">
    <property type="component" value="Unassembled WGS sequence"/>
</dbReference>
<dbReference type="AlphaFoldDB" id="A0AA88WG30"/>
<evidence type="ECO:0000256" key="1">
    <source>
        <dbReference type="ARBA" id="ARBA00004127"/>
    </source>
</evidence>
<feature type="transmembrane region" description="Helical" evidence="8">
    <location>
        <begin position="47"/>
        <end position="66"/>
    </location>
</feature>
<protein>
    <recommendedName>
        <fullName evidence="8">S-acyltransferase</fullName>
        <ecNumber evidence="8">2.3.1.225</ecNumber>
    </recommendedName>
    <alternativeName>
        <fullName evidence="8">Palmitoyltransferase</fullName>
    </alternativeName>
</protein>
<name>A0AA88WG30_9ASTE</name>
<evidence type="ECO:0000313" key="10">
    <source>
        <dbReference type="EMBL" id="KAK3025579.1"/>
    </source>
</evidence>
<evidence type="ECO:0000256" key="4">
    <source>
        <dbReference type="ARBA" id="ARBA00022692"/>
    </source>
</evidence>
<evidence type="ECO:0000256" key="7">
    <source>
        <dbReference type="ARBA" id="ARBA00023315"/>
    </source>
</evidence>
<feature type="transmembrane region" description="Helical" evidence="8">
    <location>
        <begin position="284"/>
        <end position="311"/>
    </location>
</feature>
<keyword evidence="3 8" id="KW-0808">Transferase</keyword>
<comment type="caution">
    <text evidence="10">The sequence shown here is derived from an EMBL/GenBank/DDBJ whole genome shotgun (WGS) entry which is preliminary data.</text>
</comment>
<feature type="transmembrane region" description="Helical" evidence="8">
    <location>
        <begin position="248"/>
        <end position="272"/>
    </location>
</feature>
<gene>
    <name evidence="10" type="ORF">RJ639_040318</name>
</gene>
<dbReference type="GO" id="GO:0006612">
    <property type="term" value="P:protein targeting to membrane"/>
    <property type="evidence" value="ECO:0007669"/>
    <property type="project" value="TreeGrafter"/>
</dbReference>
<feature type="non-terminal residue" evidence="10">
    <location>
        <position position="461"/>
    </location>
</feature>
<sequence length="461" mass="52445">MSGIENQMLASPSNSMDSKKSNVRLYQVWKGRNKFLCGGRLIFGPDAASLLLSAFLIGTPAITFCIRMLIRIPKSDPTYGYTVLSVGLVLTILVVELWQDFIFLLMTSGRNPGIVPRNSKPPESDESSHATTASMEWVNSTALDQKLSKTKDVTVNGRRVRVKYCDTCLLYRSPRSSHCSICNNCVQRFDHHCPWVGQCIGIRNYRFFILFILASTALCVYVFTFSLLNILQHQGSLWRMMSKDIVSVILVVYCFIAVWFVGGLSVFHFYLICTNQLLMNPLKSFRFAALLEFIMKYQIFQLIALILLTTYENFRYRYDKKENPYNQGIKKNIKEIFFSKTPPSHINFREWVIEDNDTIVGSITEKFGGDMISPKGKVDIETGGMLSKDGSTPLPHILQNLDYSGFNDTLKGKEGGGKIGFDPYFFPTYQEPKYKEWSSIHADGVIQDDKTEDDSFHRTSS</sequence>
<keyword evidence="11" id="KW-1185">Reference proteome</keyword>
<evidence type="ECO:0000256" key="8">
    <source>
        <dbReference type="RuleBase" id="RU079119"/>
    </source>
</evidence>
<comment type="catalytic activity">
    <reaction evidence="8">
        <text>L-cysteinyl-[protein] + hexadecanoyl-CoA = S-hexadecanoyl-L-cysteinyl-[protein] + CoA</text>
        <dbReference type="Rhea" id="RHEA:36683"/>
        <dbReference type="Rhea" id="RHEA-COMP:10131"/>
        <dbReference type="Rhea" id="RHEA-COMP:11032"/>
        <dbReference type="ChEBI" id="CHEBI:29950"/>
        <dbReference type="ChEBI" id="CHEBI:57287"/>
        <dbReference type="ChEBI" id="CHEBI:57379"/>
        <dbReference type="ChEBI" id="CHEBI:74151"/>
        <dbReference type="EC" id="2.3.1.225"/>
    </reaction>
</comment>
<comment type="subcellular location">
    <subcellularLocation>
        <location evidence="1">Endomembrane system</location>
        <topology evidence="1">Multi-pass membrane protein</topology>
    </subcellularLocation>
</comment>
<evidence type="ECO:0000256" key="2">
    <source>
        <dbReference type="ARBA" id="ARBA00008574"/>
    </source>
</evidence>
<dbReference type="GO" id="GO:0005783">
    <property type="term" value="C:endoplasmic reticulum"/>
    <property type="evidence" value="ECO:0007669"/>
    <property type="project" value="TreeGrafter"/>
</dbReference>
<comment type="similarity">
    <text evidence="2 8">Belongs to the DHHC palmitoyltransferase family.</text>
</comment>
<keyword evidence="7 8" id="KW-0012">Acyltransferase</keyword>
<reference evidence="10" key="1">
    <citation type="submission" date="2022-12" db="EMBL/GenBank/DDBJ databases">
        <title>Draft genome assemblies for two species of Escallonia (Escalloniales).</title>
        <authorList>
            <person name="Chanderbali A."/>
            <person name="Dervinis C."/>
            <person name="Anghel I."/>
            <person name="Soltis D."/>
            <person name="Soltis P."/>
            <person name="Zapata F."/>
        </authorList>
    </citation>
    <scope>NUCLEOTIDE SEQUENCE</scope>
    <source>
        <strain evidence="10">UCBG64.0493</strain>
        <tissue evidence="10">Leaf</tissue>
    </source>
</reference>
<dbReference type="GO" id="GO:0005794">
    <property type="term" value="C:Golgi apparatus"/>
    <property type="evidence" value="ECO:0007669"/>
    <property type="project" value="TreeGrafter"/>
</dbReference>
<comment type="domain">
    <text evidence="8">The DHHC domain is required for palmitoyltransferase activity.</text>
</comment>
<keyword evidence="4 8" id="KW-0812">Transmembrane</keyword>
<dbReference type="PANTHER" id="PTHR22883">
    <property type="entry name" value="ZINC FINGER DHHC DOMAIN CONTAINING PROTEIN"/>
    <property type="match status" value="1"/>
</dbReference>
<feature type="transmembrane region" description="Helical" evidence="8">
    <location>
        <begin position="78"/>
        <end position="98"/>
    </location>
</feature>
<dbReference type="GO" id="GO:0019706">
    <property type="term" value="F:protein-cysteine S-palmitoyltransferase activity"/>
    <property type="evidence" value="ECO:0007669"/>
    <property type="project" value="UniProtKB-EC"/>
</dbReference>
<keyword evidence="6 8" id="KW-0472">Membrane</keyword>
<proteinExistence type="inferred from homology"/>
<dbReference type="InterPro" id="IPR001594">
    <property type="entry name" value="Palmitoyltrfase_DHHC"/>
</dbReference>
<organism evidence="10 11">
    <name type="scientific">Escallonia herrerae</name>
    <dbReference type="NCBI Taxonomy" id="1293975"/>
    <lineage>
        <taxon>Eukaryota</taxon>
        <taxon>Viridiplantae</taxon>
        <taxon>Streptophyta</taxon>
        <taxon>Embryophyta</taxon>
        <taxon>Tracheophyta</taxon>
        <taxon>Spermatophyta</taxon>
        <taxon>Magnoliopsida</taxon>
        <taxon>eudicotyledons</taxon>
        <taxon>Gunneridae</taxon>
        <taxon>Pentapetalae</taxon>
        <taxon>asterids</taxon>
        <taxon>campanulids</taxon>
        <taxon>Escalloniales</taxon>
        <taxon>Escalloniaceae</taxon>
        <taxon>Escallonia</taxon>
    </lineage>
</organism>
<accession>A0AA88WG30</accession>
<evidence type="ECO:0000256" key="6">
    <source>
        <dbReference type="ARBA" id="ARBA00023136"/>
    </source>
</evidence>
<dbReference type="EMBL" id="JAVXUP010000541">
    <property type="protein sequence ID" value="KAK3025579.1"/>
    <property type="molecule type" value="Genomic_DNA"/>
</dbReference>